<protein>
    <submittedName>
        <fullName evidence="2">Uncharacterized protein</fullName>
    </submittedName>
</protein>
<reference evidence="2 3" key="1">
    <citation type="journal article" date="2016" name="Nat. Commun.">
        <title>Thousands of microbial genomes shed light on interconnected biogeochemical processes in an aquifer system.</title>
        <authorList>
            <person name="Anantharaman K."/>
            <person name="Brown C.T."/>
            <person name="Hug L.A."/>
            <person name="Sharon I."/>
            <person name="Castelle C.J."/>
            <person name="Probst A.J."/>
            <person name="Thomas B.C."/>
            <person name="Singh A."/>
            <person name="Wilkins M.J."/>
            <person name="Karaoz U."/>
            <person name="Brodie E.L."/>
            <person name="Williams K.H."/>
            <person name="Hubbard S.S."/>
            <person name="Banfield J.F."/>
        </authorList>
    </citation>
    <scope>NUCLEOTIDE SEQUENCE [LARGE SCALE GENOMIC DNA]</scope>
</reference>
<evidence type="ECO:0000313" key="2">
    <source>
        <dbReference type="EMBL" id="OGE03196.1"/>
    </source>
</evidence>
<evidence type="ECO:0000313" key="3">
    <source>
        <dbReference type="Proteomes" id="UP000176751"/>
    </source>
</evidence>
<accession>A0A1F5HGJ5</accession>
<organism evidence="2 3">
    <name type="scientific">Candidatus Curtissbacteria bacterium RIFOXYA1_FULL_41_14</name>
    <dbReference type="NCBI Taxonomy" id="1797737"/>
    <lineage>
        <taxon>Bacteria</taxon>
        <taxon>Candidatus Curtissiibacteriota</taxon>
    </lineage>
</organism>
<name>A0A1F5HGJ5_9BACT</name>
<dbReference type="AlphaFoldDB" id="A0A1F5HGJ5"/>
<feature type="region of interest" description="Disordered" evidence="1">
    <location>
        <begin position="1"/>
        <end position="36"/>
    </location>
</feature>
<dbReference type="EMBL" id="MFCA01000002">
    <property type="protein sequence ID" value="OGE03196.1"/>
    <property type="molecule type" value="Genomic_DNA"/>
</dbReference>
<dbReference type="Proteomes" id="UP000176751">
    <property type="component" value="Unassembled WGS sequence"/>
</dbReference>
<gene>
    <name evidence="2" type="ORF">A2196_05345</name>
</gene>
<evidence type="ECO:0000256" key="1">
    <source>
        <dbReference type="SAM" id="MobiDB-lite"/>
    </source>
</evidence>
<proteinExistence type="predicted"/>
<sequence>MPEPETKTAELQGPKSWNAQPFKDRETETTGIGLESQPFSIPGVGQAVFRVSAGYLGKGLDTRFFTRPVSILVEVELVEDDESRRTFDYWRRNLEVQICLKNQKILWGYPDETNKTPNKILFDRWTTERRYREWAQTGDNKLEPTLLIVNADEIPNLRFQFVDSMATNVRMETKSA</sequence>
<dbReference type="STRING" id="1797737.A2196_05345"/>
<comment type="caution">
    <text evidence="2">The sequence shown here is derived from an EMBL/GenBank/DDBJ whole genome shotgun (WGS) entry which is preliminary data.</text>
</comment>